<dbReference type="HOGENOM" id="CLU_097916_1_2_7"/>
<evidence type="ECO:0000259" key="13">
    <source>
        <dbReference type="PROSITE" id="PS00794"/>
    </source>
</evidence>
<evidence type="ECO:0000256" key="7">
    <source>
        <dbReference type="ARBA" id="ARBA00022777"/>
    </source>
</evidence>
<keyword evidence="9" id="KW-0289">Folate biosynthesis</keyword>
<protein>
    <recommendedName>
        <fullName evidence="4">2-amino-4-hydroxy-6-hydroxymethyldihydropteridine pyrophosphokinase</fullName>
        <ecNumber evidence="3">2.7.6.3</ecNumber>
    </recommendedName>
    <alternativeName>
        <fullName evidence="11">6-hydroxymethyl-7,8-dihydropterin pyrophosphokinase</fullName>
    </alternativeName>
    <alternativeName>
        <fullName evidence="12">7,8-dihydro-6-hydroxymethylpterin-pyrophosphokinase</fullName>
    </alternativeName>
</protein>
<dbReference type="GO" id="GO:0016301">
    <property type="term" value="F:kinase activity"/>
    <property type="evidence" value="ECO:0007669"/>
    <property type="project" value="UniProtKB-KW"/>
</dbReference>
<dbReference type="Gene3D" id="3.30.70.560">
    <property type="entry name" value="7,8-Dihydro-6-hydroxymethylpterin-pyrophosphokinase HPPK"/>
    <property type="match status" value="1"/>
</dbReference>
<comment type="function">
    <text evidence="10">Catalyzes the transfer of pyrophosphate from adenosine triphosphate (ATP) to 6-hydroxymethyl-7,8-dihydropterin, an enzymatic step in folate biosynthesis pathway.</text>
</comment>
<evidence type="ECO:0000256" key="2">
    <source>
        <dbReference type="ARBA" id="ARBA00005810"/>
    </source>
</evidence>
<evidence type="ECO:0000313" key="15">
    <source>
        <dbReference type="Proteomes" id="UP000008139"/>
    </source>
</evidence>
<gene>
    <name evidence="14" type="ordered locus">Hipma_1075</name>
</gene>
<keyword evidence="8" id="KW-0067">ATP-binding</keyword>
<reference evidence="14 15" key="1">
    <citation type="journal article" date="2011" name="Stand. Genomic Sci.">
        <title>Complete genome sequence of the thermophilic sulfur-reducer Hippea maritima type strain (MH(2)).</title>
        <authorList>
            <person name="Huntemann M."/>
            <person name="Lu M."/>
            <person name="Nolan M."/>
            <person name="Lapidus A."/>
            <person name="Lucas S."/>
            <person name="Hammon N."/>
            <person name="Deshpande S."/>
            <person name="Cheng J.F."/>
            <person name="Tapia R."/>
            <person name="Han C."/>
            <person name="Goodwin L."/>
            <person name="Pitluck S."/>
            <person name="Liolios K."/>
            <person name="Pagani I."/>
            <person name="Ivanova N."/>
            <person name="Ovchinikova G."/>
            <person name="Pati A."/>
            <person name="Chen A."/>
            <person name="Palaniappan K."/>
            <person name="Land M."/>
            <person name="Hauser L."/>
            <person name="Jeffries C.D."/>
            <person name="Detter J.C."/>
            <person name="Brambilla E.M."/>
            <person name="Rohde M."/>
            <person name="Spring S."/>
            <person name="Goker M."/>
            <person name="Woyke T."/>
            <person name="Bristow J."/>
            <person name="Eisen J.A."/>
            <person name="Markowitz V."/>
            <person name="Hugenholtz P."/>
            <person name="Kyrpides N.C."/>
            <person name="Klenk H.P."/>
            <person name="Mavromatis K."/>
        </authorList>
    </citation>
    <scope>NUCLEOTIDE SEQUENCE [LARGE SCALE GENOMIC DNA]</scope>
    <source>
        <strain evidence="15">ATCC 700847 / DSM 10411 / MH2</strain>
    </source>
</reference>
<evidence type="ECO:0000256" key="9">
    <source>
        <dbReference type="ARBA" id="ARBA00022909"/>
    </source>
</evidence>
<keyword evidence="6" id="KW-0547">Nucleotide-binding</keyword>
<dbReference type="InterPro" id="IPR000550">
    <property type="entry name" value="Hppk"/>
</dbReference>
<dbReference type="eggNOG" id="COG0801">
    <property type="taxonomic scope" value="Bacteria"/>
</dbReference>
<dbReference type="Proteomes" id="UP000008139">
    <property type="component" value="Chromosome"/>
</dbReference>
<comment type="pathway">
    <text evidence="1">Cofactor biosynthesis; tetrahydrofolate biosynthesis; 2-amino-4-hydroxy-6-hydroxymethyl-7,8-dihydropteridine diphosphate from 7,8-dihydroneopterin triphosphate: step 4/4.</text>
</comment>
<accession>F2LWA7</accession>
<evidence type="ECO:0000256" key="3">
    <source>
        <dbReference type="ARBA" id="ARBA00013253"/>
    </source>
</evidence>
<dbReference type="CDD" id="cd00483">
    <property type="entry name" value="HPPK"/>
    <property type="match status" value="1"/>
</dbReference>
<keyword evidence="5 14" id="KW-0808">Transferase</keyword>
<evidence type="ECO:0000313" key="14">
    <source>
        <dbReference type="EMBL" id="AEA34041.1"/>
    </source>
</evidence>
<dbReference type="GO" id="GO:0005524">
    <property type="term" value="F:ATP binding"/>
    <property type="evidence" value="ECO:0007669"/>
    <property type="project" value="UniProtKB-KW"/>
</dbReference>
<dbReference type="EC" id="2.7.6.3" evidence="3"/>
<dbReference type="PROSITE" id="PS00794">
    <property type="entry name" value="HPPK"/>
    <property type="match status" value="1"/>
</dbReference>
<dbReference type="SUPFAM" id="SSF55083">
    <property type="entry name" value="6-hydroxymethyl-7,8-dihydropterin pyrophosphokinase, HPPK"/>
    <property type="match status" value="1"/>
</dbReference>
<evidence type="ECO:0000256" key="6">
    <source>
        <dbReference type="ARBA" id="ARBA00022741"/>
    </source>
</evidence>
<dbReference type="NCBIfam" id="TIGR01498">
    <property type="entry name" value="folK"/>
    <property type="match status" value="1"/>
</dbReference>
<dbReference type="InParanoid" id="F2LWA7"/>
<dbReference type="AlphaFoldDB" id="F2LWA7"/>
<dbReference type="PANTHER" id="PTHR43071">
    <property type="entry name" value="2-AMINO-4-HYDROXY-6-HYDROXYMETHYLDIHYDROPTERIDINE PYROPHOSPHOKINASE"/>
    <property type="match status" value="1"/>
</dbReference>
<dbReference type="FunCoup" id="F2LWA7">
    <property type="interactions" value="363"/>
</dbReference>
<evidence type="ECO:0000256" key="5">
    <source>
        <dbReference type="ARBA" id="ARBA00022679"/>
    </source>
</evidence>
<dbReference type="GO" id="GO:0046656">
    <property type="term" value="P:folic acid biosynthetic process"/>
    <property type="evidence" value="ECO:0007669"/>
    <property type="project" value="UniProtKB-KW"/>
</dbReference>
<evidence type="ECO:0000256" key="12">
    <source>
        <dbReference type="ARBA" id="ARBA00033413"/>
    </source>
</evidence>
<evidence type="ECO:0000256" key="10">
    <source>
        <dbReference type="ARBA" id="ARBA00029409"/>
    </source>
</evidence>
<organism evidence="14 15">
    <name type="scientific">Hippea maritima (strain ATCC 700847 / DSM 10411 / MH2)</name>
    <dbReference type="NCBI Taxonomy" id="760142"/>
    <lineage>
        <taxon>Bacteria</taxon>
        <taxon>Pseudomonadati</taxon>
        <taxon>Campylobacterota</taxon>
        <taxon>Desulfurellia</taxon>
        <taxon>Desulfurellales</taxon>
        <taxon>Hippeaceae</taxon>
        <taxon>Hippea</taxon>
    </lineage>
</organism>
<feature type="domain" description="7,8-dihydro-6-hydroxymethylpterin-pyrophosphokinase" evidence="13">
    <location>
        <begin position="90"/>
        <end position="101"/>
    </location>
</feature>
<dbReference type="Pfam" id="PF01288">
    <property type="entry name" value="HPPK"/>
    <property type="match status" value="1"/>
</dbReference>
<proteinExistence type="inferred from homology"/>
<keyword evidence="7 14" id="KW-0418">Kinase</keyword>
<evidence type="ECO:0000256" key="1">
    <source>
        <dbReference type="ARBA" id="ARBA00005051"/>
    </source>
</evidence>
<sequence length="160" mass="18731">MRPFNRWVYLSVGSNVGNRKTNLKKAVSYLKRRLIVVTSSKIYESEPWGYKKQKNFCNLALRVKSNLKPYELLRFAKQIERKLGRNKKFKWGPRTVDIDIIAYQNIILRTKNLWLPHRWAAERLFVVVPLLDVGAELKLNGLSLEELKSKLEGIQSLKTC</sequence>
<dbReference type="OrthoDB" id="9808041at2"/>
<dbReference type="GO" id="GO:0003848">
    <property type="term" value="F:2-amino-4-hydroxy-6-hydroxymethyldihydropteridine diphosphokinase activity"/>
    <property type="evidence" value="ECO:0007669"/>
    <property type="project" value="UniProtKB-EC"/>
</dbReference>
<dbReference type="STRING" id="760142.Hipma_1075"/>
<dbReference type="KEGG" id="hmr:Hipma_1075"/>
<name>F2LWA7_HIPMA</name>
<dbReference type="RefSeq" id="WP_013682080.1">
    <property type="nucleotide sequence ID" value="NC_015318.1"/>
</dbReference>
<dbReference type="EMBL" id="CP002606">
    <property type="protein sequence ID" value="AEA34041.1"/>
    <property type="molecule type" value="Genomic_DNA"/>
</dbReference>
<dbReference type="InterPro" id="IPR035907">
    <property type="entry name" value="Hppk_sf"/>
</dbReference>
<keyword evidence="15" id="KW-1185">Reference proteome</keyword>
<evidence type="ECO:0000256" key="4">
    <source>
        <dbReference type="ARBA" id="ARBA00016218"/>
    </source>
</evidence>
<dbReference type="PANTHER" id="PTHR43071:SF1">
    <property type="entry name" value="2-AMINO-4-HYDROXY-6-HYDROXYMETHYLDIHYDROPTERIDINE PYROPHOSPHOKINASE"/>
    <property type="match status" value="1"/>
</dbReference>
<evidence type="ECO:0000256" key="11">
    <source>
        <dbReference type="ARBA" id="ARBA00029766"/>
    </source>
</evidence>
<dbReference type="GO" id="GO:0046654">
    <property type="term" value="P:tetrahydrofolate biosynthetic process"/>
    <property type="evidence" value="ECO:0007669"/>
    <property type="project" value="UniProtKB-UniPathway"/>
</dbReference>
<dbReference type="UniPathway" id="UPA00077">
    <property type="reaction ID" value="UER00155"/>
</dbReference>
<reference evidence="15" key="2">
    <citation type="submission" date="2011-03" db="EMBL/GenBank/DDBJ databases">
        <title>The complete genome of Hippea maritima DSM 10411.</title>
        <authorList>
            <consortium name="US DOE Joint Genome Institute (JGI-PGF)"/>
            <person name="Lucas S."/>
            <person name="Copeland A."/>
            <person name="Lapidus A."/>
            <person name="Bruce D."/>
            <person name="Goodwin L."/>
            <person name="Pitluck S."/>
            <person name="Peters L."/>
            <person name="Kyrpides N."/>
            <person name="Mavromatis K."/>
            <person name="Pagani I."/>
            <person name="Ivanova N."/>
            <person name="Mikhailova N."/>
            <person name="Lu M."/>
            <person name="Detter J.C."/>
            <person name="Tapia R."/>
            <person name="Han C."/>
            <person name="Land M."/>
            <person name="Hauser L."/>
            <person name="Markowitz V."/>
            <person name="Cheng J.-F."/>
            <person name="Hugenholtz P."/>
            <person name="Woyke T."/>
            <person name="Wu D."/>
            <person name="Spring S."/>
            <person name="Schroeder M."/>
            <person name="Brambilla E."/>
            <person name="Klenk H.-P."/>
            <person name="Eisen J.A."/>
        </authorList>
    </citation>
    <scope>NUCLEOTIDE SEQUENCE [LARGE SCALE GENOMIC DNA]</scope>
    <source>
        <strain evidence="15">ATCC 700847 / DSM 10411 / MH2</strain>
    </source>
</reference>
<comment type="similarity">
    <text evidence="2">Belongs to the HPPK family.</text>
</comment>
<evidence type="ECO:0000256" key="8">
    <source>
        <dbReference type="ARBA" id="ARBA00022840"/>
    </source>
</evidence>